<dbReference type="Proteomes" id="UP001589818">
    <property type="component" value="Unassembled WGS sequence"/>
</dbReference>
<dbReference type="PANTHER" id="PTHR10443:SF12">
    <property type="entry name" value="DIPEPTIDASE"/>
    <property type="match status" value="1"/>
</dbReference>
<accession>A0ABV6JGX3</accession>
<dbReference type="PROSITE" id="PS00869">
    <property type="entry name" value="RENAL_DIPEPTIDASE_1"/>
    <property type="match status" value="1"/>
</dbReference>
<evidence type="ECO:0000313" key="1">
    <source>
        <dbReference type="EMBL" id="MFC0394967.1"/>
    </source>
</evidence>
<dbReference type="EMBL" id="JBHLVF010000041">
    <property type="protein sequence ID" value="MFC0394967.1"/>
    <property type="molecule type" value="Genomic_DNA"/>
</dbReference>
<dbReference type="InterPro" id="IPR032466">
    <property type="entry name" value="Metal_Hydrolase"/>
</dbReference>
<dbReference type="InterPro" id="IPR000180">
    <property type="entry name" value="Dipep_AS"/>
</dbReference>
<dbReference type="Gene3D" id="3.20.20.140">
    <property type="entry name" value="Metal-dependent hydrolases"/>
    <property type="match status" value="1"/>
</dbReference>
<dbReference type="PANTHER" id="PTHR10443">
    <property type="entry name" value="MICROSOMAL DIPEPTIDASE"/>
    <property type="match status" value="1"/>
</dbReference>
<reference evidence="1 2" key="1">
    <citation type="submission" date="2024-09" db="EMBL/GenBank/DDBJ databases">
        <authorList>
            <person name="Sun Q."/>
            <person name="Mori K."/>
        </authorList>
    </citation>
    <scope>NUCLEOTIDE SEQUENCE [LARGE SCALE GENOMIC DNA]</scope>
    <source>
        <strain evidence="1 2">CCM 4839</strain>
    </source>
</reference>
<dbReference type="InterPro" id="IPR008257">
    <property type="entry name" value="Pept_M19"/>
</dbReference>
<organism evidence="1 2">
    <name type="scientific">Paenibacillus mendelii</name>
    <dbReference type="NCBI Taxonomy" id="206163"/>
    <lineage>
        <taxon>Bacteria</taxon>
        <taxon>Bacillati</taxon>
        <taxon>Bacillota</taxon>
        <taxon>Bacilli</taxon>
        <taxon>Bacillales</taxon>
        <taxon>Paenibacillaceae</taxon>
        <taxon>Paenibacillus</taxon>
    </lineage>
</organism>
<dbReference type="SUPFAM" id="SSF51556">
    <property type="entry name" value="Metallo-dependent hydrolases"/>
    <property type="match status" value="1"/>
</dbReference>
<protein>
    <submittedName>
        <fullName evidence="1">Dipeptidase</fullName>
    </submittedName>
</protein>
<dbReference type="RefSeq" id="WP_204816115.1">
    <property type="nucleotide sequence ID" value="NZ_JANHOF010000001.1"/>
</dbReference>
<name>A0ABV6JGX3_9BACL</name>
<evidence type="ECO:0000313" key="2">
    <source>
        <dbReference type="Proteomes" id="UP001589818"/>
    </source>
</evidence>
<dbReference type="Pfam" id="PF01244">
    <property type="entry name" value="Peptidase_M19"/>
    <property type="match status" value="1"/>
</dbReference>
<dbReference type="PROSITE" id="PS51365">
    <property type="entry name" value="RENAL_DIPEPTIDASE_2"/>
    <property type="match status" value="1"/>
</dbReference>
<dbReference type="CDD" id="cd01301">
    <property type="entry name" value="rDP_like"/>
    <property type="match status" value="1"/>
</dbReference>
<sequence>MNRHASVDFHCDVLWKLLEQGNLSFADDQTGQLDVTFTRLRQSGAIFQAFAIYISEKMEKSMTPILQSIDLFHRKVLVTPGIRFVKTAEDIQRIQTSGEVGAMLSLEGADGLQGNLGMLRILYELGVRAIGLTWNQANWGADGVMEPRQGGLTGKGFAFVEECNRLGILLDVSHLSERSFWDMADRSVKPLIASHSNAKGVCDHPRNLSDDQIRALIDMDGMIGITFVPQFVVRGKSAAVADIIRHIEHVCELGGEKHIMFGSDFDGIDTYVEGLSNPGELSNLHEALLKQYAEDQVASFFHRNANRFLLNNLPS</sequence>
<gene>
    <name evidence="1" type="ORF">ACFFJ8_26840</name>
</gene>
<comment type="caution">
    <text evidence="1">The sequence shown here is derived from an EMBL/GenBank/DDBJ whole genome shotgun (WGS) entry which is preliminary data.</text>
</comment>
<proteinExistence type="predicted"/>
<keyword evidence="2" id="KW-1185">Reference proteome</keyword>